<dbReference type="Gene3D" id="1.20.920.20">
    <property type="match status" value="1"/>
</dbReference>
<keyword evidence="1" id="KW-0175">Coiled coil</keyword>
<evidence type="ECO:0000313" key="4">
    <source>
        <dbReference type="Proteomes" id="UP000480684"/>
    </source>
</evidence>
<sequence>MDLQRLAKVLALAASDNDAEALGALRAAHRLLAEAGSDFVALADVLAGGDGAGRSALEDAVFHLRNEVRELKCENERLRQGRAADGTPTSMFEAARAASDVIRLRAELAEAQETLAEERAAQAGLRRTVQEVQAELAVAIGRLSDAEVRKLRLEAENRRLAVELEQARILPPGLPAELLPQETKAERKPRGVRSRVPANQYALF</sequence>
<feature type="coiled-coil region" evidence="1">
    <location>
        <begin position="54"/>
        <end position="170"/>
    </location>
</feature>
<accession>A0A7C9QUM6</accession>
<evidence type="ECO:0000313" key="3">
    <source>
        <dbReference type="EMBL" id="NFV80902.1"/>
    </source>
</evidence>
<organism evidence="3 4">
    <name type="scientific">Magnetospirillum aberrantis SpK</name>
    <dbReference type="NCBI Taxonomy" id="908842"/>
    <lineage>
        <taxon>Bacteria</taxon>
        <taxon>Pseudomonadati</taxon>
        <taxon>Pseudomonadota</taxon>
        <taxon>Alphaproteobacteria</taxon>
        <taxon>Rhodospirillales</taxon>
        <taxon>Rhodospirillaceae</taxon>
        <taxon>Magnetospirillum</taxon>
    </lineage>
</organism>
<gene>
    <name evidence="3" type="ORF">G4223_12345</name>
</gene>
<dbReference type="RefSeq" id="WP_163679956.1">
    <property type="nucleotide sequence ID" value="NZ_JAAIYP010000038.1"/>
</dbReference>
<reference evidence="3 4" key="1">
    <citation type="submission" date="2020-02" db="EMBL/GenBank/DDBJ databases">
        <authorList>
            <person name="Dziuba M."/>
            <person name="Kuznetsov B."/>
            <person name="Mardanov A."/>
            <person name="Ravin N."/>
            <person name="Grouzdev D."/>
        </authorList>
    </citation>
    <scope>NUCLEOTIDE SEQUENCE [LARGE SCALE GENOMIC DNA]</scope>
    <source>
        <strain evidence="3 4">SpK</strain>
    </source>
</reference>
<protein>
    <submittedName>
        <fullName evidence="3">Metalloendopeptidase</fullName>
    </submittedName>
</protein>
<dbReference type="AlphaFoldDB" id="A0A7C9QUM6"/>
<evidence type="ECO:0000256" key="2">
    <source>
        <dbReference type="SAM" id="MobiDB-lite"/>
    </source>
</evidence>
<evidence type="ECO:0000256" key="1">
    <source>
        <dbReference type="SAM" id="Coils"/>
    </source>
</evidence>
<feature type="region of interest" description="Disordered" evidence="2">
    <location>
        <begin position="178"/>
        <end position="204"/>
    </location>
</feature>
<dbReference type="EMBL" id="JAAIYP010000038">
    <property type="protein sequence ID" value="NFV80902.1"/>
    <property type="molecule type" value="Genomic_DNA"/>
</dbReference>
<dbReference type="Proteomes" id="UP000480684">
    <property type="component" value="Unassembled WGS sequence"/>
</dbReference>
<name>A0A7C9QUM6_9PROT</name>
<proteinExistence type="predicted"/>
<comment type="caution">
    <text evidence="3">The sequence shown here is derived from an EMBL/GenBank/DDBJ whole genome shotgun (WGS) entry which is preliminary data.</text>
</comment>
<keyword evidence="4" id="KW-1185">Reference proteome</keyword>